<keyword evidence="2" id="KW-1185">Reference proteome</keyword>
<reference evidence="1" key="1">
    <citation type="submission" date="2018-02" db="EMBL/GenBank/DDBJ databases">
        <authorList>
            <person name="Vasarhelyi B.M."/>
            <person name="Deshmukh S."/>
            <person name="Balint B."/>
            <person name="Kukolya J."/>
        </authorList>
    </citation>
    <scope>NUCLEOTIDE SEQUENCE</scope>
    <source>
        <strain evidence="1">KB22</strain>
    </source>
</reference>
<gene>
    <name evidence="1" type="ORF">C4F49_11130</name>
</gene>
<sequence>MLFGQSKTPVRPLYIPFSVDSEYGLMDTLGNEFAEPGKYDLIYNKNDFRYYIIGDRIKDADYPKFTYWLMDPQTAKKIDLGDLIDDDPVMRIADTAWYHFHKDNKSILASPLSNKSFAFDQKYTEVSGTKLYDTLGKYPTQLFFAELEDYDKEVWKLVDNKLIKESKIKKSYTIETVGTYIDSSYYRRNFAIGIAVLTTKPVAETKQAPAVANGKLPPPVITPIDNDGNEDEFYANIYDKDLKLVGTTKTSEEELSKIFQKSAKVGNYLIASPSIGGGIIKQTGDDHSVDLNETYAIKRILKSRGNYGTQEYYFVRKEADNQVTEIATLVDTKPNWAYFGNQKLLSFFFYTDKRLSAYFDYNGVAMPKGKLMIPAKYYNEKQDPAFVPYLFK</sequence>
<name>A0A928YQH6_9SPHI</name>
<organism evidence="1 2">
    <name type="scientific">Sphingobacterium hungaricum</name>
    <dbReference type="NCBI Taxonomy" id="2082723"/>
    <lineage>
        <taxon>Bacteria</taxon>
        <taxon>Pseudomonadati</taxon>
        <taxon>Bacteroidota</taxon>
        <taxon>Sphingobacteriia</taxon>
        <taxon>Sphingobacteriales</taxon>
        <taxon>Sphingobacteriaceae</taxon>
        <taxon>Sphingobacterium</taxon>
    </lineage>
</organism>
<evidence type="ECO:0000313" key="1">
    <source>
        <dbReference type="EMBL" id="MBE8714236.1"/>
    </source>
</evidence>
<dbReference type="AlphaFoldDB" id="A0A928YQH6"/>
<comment type="caution">
    <text evidence="1">The sequence shown here is derived from an EMBL/GenBank/DDBJ whole genome shotgun (WGS) entry which is preliminary data.</text>
</comment>
<evidence type="ECO:0000313" key="2">
    <source>
        <dbReference type="Proteomes" id="UP000616201"/>
    </source>
</evidence>
<proteinExistence type="predicted"/>
<dbReference type="Proteomes" id="UP000616201">
    <property type="component" value="Unassembled WGS sequence"/>
</dbReference>
<dbReference type="EMBL" id="PRDK01000006">
    <property type="protein sequence ID" value="MBE8714236.1"/>
    <property type="molecule type" value="Genomic_DNA"/>
</dbReference>
<accession>A0A928YQH6</accession>
<protein>
    <submittedName>
        <fullName evidence="1">Uncharacterized protein</fullName>
    </submittedName>
</protein>